<dbReference type="HAMAP" id="MF_02040">
    <property type="entry name" value="Mrp_NBP35"/>
    <property type="match status" value="1"/>
</dbReference>
<evidence type="ECO:0000256" key="6">
    <source>
        <dbReference type="ARBA" id="ARBA00023004"/>
    </source>
</evidence>
<dbReference type="OrthoDB" id="9809679at2"/>
<dbReference type="GO" id="GO:0140663">
    <property type="term" value="F:ATP-dependent FeS chaperone activity"/>
    <property type="evidence" value="ECO:0007669"/>
    <property type="project" value="InterPro"/>
</dbReference>
<evidence type="ECO:0000256" key="5">
    <source>
        <dbReference type="ARBA" id="ARBA00022840"/>
    </source>
</evidence>
<dbReference type="AlphaFoldDB" id="A0A6L6YHS3"/>
<evidence type="ECO:0000256" key="7">
    <source>
        <dbReference type="ARBA" id="ARBA00023014"/>
    </source>
</evidence>
<organism evidence="11 12">
    <name type="scientific">Parasutterella muris</name>
    <dbReference type="NCBI Taxonomy" id="2565572"/>
    <lineage>
        <taxon>Bacteria</taxon>
        <taxon>Pseudomonadati</taxon>
        <taxon>Pseudomonadota</taxon>
        <taxon>Betaproteobacteria</taxon>
        <taxon>Burkholderiales</taxon>
        <taxon>Sutterellaceae</taxon>
        <taxon>Parasutterella</taxon>
    </lineage>
</organism>
<dbReference type="Gene3D" id="3.40.50.300">
    <property type="entry name" value="P-loop containing nucleotide triphosphate hydrolases"/>
    <property type="match status" value="1"/>
</dbReference>
<evidence type="ECO:0000256" key="1">
    <source>
        <dbReference type="ARBA" id="ARBA00007352"/>
    </source>
</evidence>
<evidence type="ECO:0000256" key="8">
    <source>
        <dbReference type="ARBA" id="ARBA00024036"/>
    </source>
</evidence>
<dbReference type="GO" id="GO:0016887">
    <property type="term" value="F:ATP hydrolysis activity"/>
    <property type="evidence" value="ECO:0007669"/>
    <property type="project" value="UniProtKB-UniRule"/>
</dbReference>
<comment type="similarity">
    <text evidence="1">In the N-terminal section; belongs to the MIP18 family.</text>
</comment>
<dbReference type="NCBIfam" id="NF008669">
    <property type="entry name" value="PRK11670.1"/>
    <property type="match status" value="1"/>
</dbReference>
<sequence>MQEKITELLKEVVDPNTGKNLVASKSLKKVTTENGKTTVQIELDYPAKTQGPVIASMVRAKLTEAGIDADVNVGQNIIAHSVQPGVKVFDNVRNIIAVSSGKGGVGKSTVSANLALALQQEGAKVGLLDADVYGPSQPTMLSITDKPYSVDGKSLEPMIGHGLQVASVGVLIDPDQPMIWRGPLAVSALQQLLKQTNWKDLDYLIVDMPPGTGDIQLSLSQEVPLTGAVVVTTPQDIALMDARKGLVMFEKVNVPILGIIENMATHICSNCGHEEHIFGEGGAEKMAKQYGVDLLGELPLDINIRLSMDKGEPIVISEPEGKIAQIYREIARKLAIAVAKKNKDYSRKMPSIKISDT</sequence>
<dbReference type="GO" id="GO:0046872">
    <property type="term" value="F:metal ion binding"/>
    <property type="evidence" value="ECO:0007669"/>
    <property type="project" value="UniProtKB-KW"/>
</dbReference>
<dbReference type="RefSeq" id="WP_160334756.1">
    <property type="nucleotide sequence ID" value="NZ_CALPCR010000004.1"/>
</dbReference>
<comment type="similarity">
    <text evidence="8 9">Belongs to the Mrp/NBP35 ATP-binding proteins family.</text>
</comment>
<keyword evidence="5 9" id="KW-0067">ATP-binding</keyword>
<keyword evidence="3 9" id="KW-0479">Metal-binding</keyword>
<evidence type="ECO:0000313" key="12">
    <source>
        <dbReference type="Proteomes" id="UP000472580"/>
    </source>
</evidence>
<keyword evidence="9" id="KW-0378">Hydrolase</keyword>
<dbReference type="GO" id="GO:0051539">
    <property type="term" value="F:4 iron, 4 sulfur cluster binding"/>
    <property type="evidence" value="ECO:0007669"/>
    <property type="project" value="TreeGrafter"/>
</dbReference>
<dbReference type="EMBL" id="WSRP01000008">
    <property type="protein sequence ID" value="MVX56323.1"/>
    <property type="molecule type" value="Genomic_DNA"/>
</dbReference>
<gene>
    <name evidence="11" type="primary">apbC</name>
    <name evidence="11" type="ORF">E5987_03765</name>
</gene>
<dbReference type="InterPro" id="IPR034904">
    <property type="entry name" value="FSCA_dom_sf"/>
</dbReference>
<dbReference type="GO" id="GO:0016226">
    <property type="term" value="P:iron-sulfur cluster assembly"/>
    <property type="evidence" value="ECO:0007669"/>
    <property type="project" value="InterPro"/>
</dbReference>
<keyword evidence="6 9" id="KW-0408">Iron</keyword>
<dbReference type="Gene3D" id="3.30.300.130">
    <property type="entry name" value="Fe-S cluster assembly (FSCA)"/>
    <property type="match status" value="1"/>
</dbReference>
<feature type="domain" description="MIP18 family-like" evidence="10">
    <location>
        <begin position="3"/>
        <end position="67"/>
    </location>
</feature>
<evidence type="ECO:0000259" key="10">
    <source>
        <dbReference type="Pfam" id="PF01883"/>
    </source>
</evidence>
<dbReference type="FunFam" id="3.40.50.300:FF:000418">
    <property type="entry name" value="Iron-sulfur cluster carrier protein"/>
    <property type="match status" value="1"/>
</dbReference>
<accession>A0A6L6YHS3</accession>
<dbReference type="Proteomes" id="UP000472580">
    <property type="component" value="Unassembled WGS sequence"/>
</dbReference>
<dbReference type="InterPro" id="IPR044304">
    <property type="entry name" value="NUBPL-like"/>
</dbReference>
<dbReference type="InterPro" id="IPR002744">
    <property type="entry name" value="MIP18-like"/>
</dbReference>
<feature type="binding site" evidence="9">
    <location>
        <begin position="101"/>
        <end position="108"/>
    </location>
    <ligand>
        <name>ATP</name>
        <dbReference type="ChEBI" id="CHEBI:30616"/>
    </ligand>
</feature>
<proteinExistence type="inferred from homology"/>
<dbReference type="SUPFAM" id="SSF117916">
    <property type="entry name" value="Fe-S cluster assembly (FSCA) domain-like"/>
    <property type="match status" value="1"/>
</dbReference>
<dbReference type="PANTHER" id="PTHR42961:SF2">
    <property type="entry name" value="IRON-SULFUR PROTEIN NUBPL"/>
    <property type="match status" value="1"/>
</dbReference>
<dbReference type="InterPro" id="IPR019591">
    <property type="entry name" value="Mrp/NBP35_ATP-bd"/>
</dbReference>
<protein>
    <recommendedName>
        <fullName evidence="9">Iron-sulfur cluster carrier protein</fullName>
    </recommendedName>
</protein>
<keyword evidence="12" id="KW-1185">Reference proteome</keyword>
<dbReference type="PANTHER" id="PTHR42961">
    <property type="entry name" value="IRON-SULFUR PROTEIN NUBPL"/>
    <property type="match status" value="1"/>
</dbReference>
<keyword evidence="7 9" id="KW-0411">Iron-sulfur</keyword>
<dbReference type="Pfam" id="PF10609">
    <property type="entry name" value="ParA"/>
    <property type="match status" value="1"/>
</dbReference>
<dbReference type="InterPro" id="IPR000808">
    <property type="entry name" value="Mrp-like_CS"/>
</dbReference>
<comment type="similarity">
    <text evidence="2">In the C-terminal section; belongs to the Mrp/NBP35 ATP-binding proteins family.</text>
</comment>
<comment type="caution">
    <text evidence="11">The sequence shown here is derived from an EMBL/GenBank/DDBJ whole genome shotgun (WGS) entry which is preliminary data.</text>
</comment>
<dbReference type="Pfam" id="PF01883">
    <property type="entry name" value="FeS_assembly_P"/>
    <property type="match status" value="1"/>
</dbReference>
<keyword evidence="4 9" id="KW-0547">Nucleotide-binding</keyword>
<dbReference type="InterPro" id="IPR033756">
    <property type="entry name" value="YlxH/NBP35"/>
</dbReference>
<comment type="function">
    <text evidence="9">Binds and transfers iron-sulfur (Fe-S) clusters to target apoproteins. Can hydrolyze ATP.</text>
</comment>
<dbReference type="CDD" id="cd02037">
    <property type="entry name" value="Mrp_NBP35"/>
    <property type="match status" value="1"/>
</dbReference>
<evidence type="ECO:0000256" key="4">
    <source>
        <dbReference type="ARBA" id="ARBA00022741"/>
    </source>
</evidence>
<comment type="subunit">
    <text evidence="9">Homodimer.</text>
</comment>
<dbReference type="GO" id="GO:0005829">
    <property type="term" value="C:cytosol"/>
    <property type="evidence" value="ECO:0007669"/>
    <property type="project" value="TreeGrafter"/>
</dbReference>
<name>A0A6L6YHS3_9BURK</name>
<dbReference type="PROSITE" id="PS01215">
    <property type="entry name" value="MRP"/>
    <property type="match status" value="1"/>
</dbReference>
<reference evidence="11 12" key="1">
    <citation type="submission" date="2019-12" db="EMBL/GenBank/DDBJ databases">
        <title>Microbes associate with the intestines of laboratory mice.</title>
        <authorList>
            <person name="Navarre W."/>
            <person name="Wong E."/>
        </authorList>
    </citation>
    <scope>NUCLEOTIDE SEQUENCE [LARGE SCALE GENOMIC DNA]</scope>
    <source>
        <strain evidence="11 12">NM82_D38</strain>
    </source>
</reference>
<evidence type="ECO:0000256" key="9">
    <source>
        <dbReference type="HAMAP-Rule" id="MF_02040"/>
    </source>
</evidence>
<dbReference type="InterPro" id="IPR027417">
    <property type="entry name" value="P-loop_NTPase"/>
</dbReference>
<dbReference type="GO" id="GO:0005524">
    <property type="term" value="F:ATP binding"/>
    <property type="evidence" value="ECO:0007669"/>
    <property type="project" value="UniProtKB-UniRule"/>
</dbReference>
<evidence type="ECO:0000256" key="2">
    <source>
        <dbReference type="ARBA" id="ARBA00008205"/>
    </source>
</evidence>
<dbReference type="SUPFAM" id="SSF52540">
    <property type="entry name" value="P-loop containing nucleoside triphosphate hydrolases"/>
    <property type="match status" value="1"/>
</dbReference>
<evidence type="ECO:0000313" key="11">
    <source>
        <dbReference type="EMBL" id="MVX56323.1"/>
    </source>
</evidence>
<evidence type="ECO:0000256" key="3">
    <source>
        <dbReference type="ARBA" id="ARBA00022723"/>
    </source>
</evidence>